<keyword evidence="5" id="KW-1185">Reference proteome</keyword>
<dbReference type="EMBL" id="CAXDID020000866">
    <property type="protein sequence ID" value="CAL6115251.1"/>
    <property type="molecule type" value="Genomic_DNA"/>
</dbReference>
<evidence type="ECO:0000313" key="1">
    <source>
        <dbReference type="EMBL" id="CAI9974047.1"/>
    </source>
</evidence>
<accession>A0AA86RCZ0</accession>
<proteinExistence type="predicted"/>
<gene>
    <name evidence="1" type="ORF">HINF_LOCUS61692</name>
    <name evidence="2" type="ORF">HINF_LOCUS61693</name>
    <name evidence="3" type="ORF">HINF_LOCUS78542</name>
    <name evidence="4" type="ORF">HINF_LOCUS78543</name>
</gene>
<reference evidence="3 5" key="2">
    <citation type="submission" date="2024-07" db="EMBL/GenBank/DDBJ databases">
        <authorList>
            <person name="Akdeniz Z."/>
        </authorList>
    </citation>
    <scope>NUCLEOTIDE SEQUENCE [LARGE SCALE GENOMIC DNA]</scope>
</reference>
<protein>
    <submittedName>
        <fullName evidence="3">Hypothetical_protein</fullName>
    </submittedName>
</protein>
<comment type="caution">
    <text evidence="1">The sequence shown here is derived from an EMBL/GenBank/DDBJ whole genome shotgun (WGS) entry which is preliminary data.</text>
</comment>
<dbReference type="EMBL" id="CATOUU010001132">
    <property type="protein sequence ID" value="CAI9974047.1"/>
    <property type="molecule type" value="Genomic_DNA"/>
</dbReference>
<name>A0AA86RCZ0_9EUKA</name>
<evidence type="ECO:0000313" key="2">
    <source>
        <dbReference type="EMBL" id="CAI9974048.1"/>
    </source>
</evidence>
<evidence type="ECO:0000313" key="4">
    <source>
        <dbReference type="EMBL" id="CAL6115253.1"/>
    </source>
</evidence>
<reference evidence="1" key="1">
    <citation type="submission" date="2023-06" db="EMBL/GenBank/DDBJ databases">
        <authorList>
            <person name="Kurt Z."/>
        </authorList>
    </citation>
    <scope>NUCLEOTIDE SEQUENCE</scope>
</reference>
<dbReference type="EMBL" id="CATOUU010001132">
    <property type="protein sequence ID" value="CAI9974048.1"/>
    <property type="molecule type" value="Genomic_DNA"/>
</dbReference>
<sequence length="160" mass="18505">MNTVLATFIKNNNLQFIEAKQYSCGKCIFITRLVFRLLRVVAKYHKQGSEQQRIFAVHTESRQNPQASELGECLQRNYNHSSYRRTVRIYQLVASRLSLQVRSQEIQNEVRQFLPAQQQARKSLAFLIRLKIRPNQVDLLQSTSISVTGISLLGSAAWYC</sequence>
<dbReference type="AlphaFoldDB" id="A0AA86RCZ0"/>
<evidence type="ECO:0000313" key="3">
    <source>
        <dbReference type="EMBL" id="CAL6115251.1"/>
    </source>
</evidence>
<dbReference type="EMBL" id="CAXDID020000866">
    <property type="protein sequence ID" value="CAL6115253.1"/>
    <property type="molecule type" value="Genomic_DNA"/>
</dbReference>
<organism evidence="1">
    <name type="scientific">Hexamita inflata</name>
    <dbReference type="NCBI Taxonomy" id="28002"/>
    <lineage>
        <taxon>Eukaryota</taxon>
        <taxon>Metamonada</taxon>
        <taxon>Diplomonadida</taxon>
        <taxon>Hexamitidae</taxon>
        <taxon>Hexamitinae</taxon>
        <taxon>Hexamita</taxon>
    </lineage>
</organism>
<evidence type="ECO:0000313" key="5">
    <source>
        <dbReference type="Proteomes" id="UP001642409"/>
    </source>
</evidence>
<dbReference type="Proteomes" id="UP001642409">
    <property type="component" value="Unassembled WGS sequence"/>
</dbReference>